<feature type="chain" id="PRO_5020322987" evidence="4">
    <location>
        <begin position="22"/>
        <end position="601"/>
    </location>
</feature>
<feature type="domain" description="F5/8 type C" evidence="5">
    <location>
        <begin position="355"/>
        <end position="509"/>
    </location>
</feature>
<dbReference type="SUPFAM" id="SSF75005">
    <property type="entry name" value="Arabinanase/levansucrase/invertase"/>
    <property type="match status" value="1"/>
</dbReference>
<comment type="similarity">
    <text evidence="1">Belongs to the glycosyl hydrolase 43 family.</text>
</comment>
<dbReference type="Pfam" id="PF00754">
    <property type="entry name" value="F5_F8_type_C"/>
    <property type="match status" value="1"/>
</dbReference>
<keyword evidence="3" id="KW-0326">Glycosidase</keyword>
<dbReference type="Gene3D" id="2.115.10.20">
    <property type="entry name" value="Glycosyl hydrolase domain, family 43"/>
    <property type="match status" value="1"/>
</dbReference>
<dbReference type="SUPFAM" id="SSF49785">
    <property type="entry name" value="Galactose-binding domain-like"/>
    <property type="match status" value="1"/>
</dbReference>
<dbReference type="InterPro" id="IPR003961">
    <property type="entry name" value="FN3_dom"/>
</dbReference>
<dbReference type="InterPro" id="IPR013783">
    <property type="entry name" value="Ig-like_fold"/>
</dbReference>
<dbReference type="InterPro" id="IPR051795">
    <property type="entry name" value="Glycosyl_Hydrlase_43"/>
</dbReference>
<sequence length="601" mass="68960">MNKLTYALIGAFMFVTTLLKAQEVVPQTYCNPLDIDYTYMVYNSSRNISYRSGADPAVVEFRGEYYMFVTRSFGYWHSTDLVNWEFIKPAQWFFEGCNAPTAFNYKDSVLYFAGDPAGYGSILYTDDPKSGKWTPTASISKNIQDSELFIDDDGKTYLYWGSSNVHPLRVKMLNKDDRMLETGVTKDLINLVEEEHGWEQFGENNFHPTLKEGYMEGASMTKHNGKYYLQYAAPGTQFNVYGDGAYVGETPLGPFKYMKNNPMCFKPGGFTNGAGHGITVKQTNNQYWHFATMALASNSHWERRLCMFPTYFDDEDLMYSNTHYGDYPRYAPNHPTKAGEHCGWMLLSYKGKTTVSSAMMQIKKSTSTDGNYDITEMPVEKTAEGQIVSNVLTDESPESFWVANANDDQQWVQIQMRAPGKIYAFQLNYHDHESGIYTRTEGLRHQFTIEVSNDGKEWQTVVDRSNSYKDAPNAYIVLNQPVEARYVRYNNVKVPGKNLAISEIRVFGKGFGKKPSAVKGFTVKREEDRRNITLKWSPVKGAQGYNIRWGVAPDKLYQSWLIYEDTEHFMRCLDRDTEYYFSIETFSENGISSYTKPIQVK</sequence>
<dbReference type="GO" id="GO:0005975">
    <property type="term" value="P:carbohydrate metabolic process"/>
    <property type="evidence" value="ECO:0007669"/>
    <property type="project" value="InterPro"/>
</dbReference>
<dbReference type="RefSeq" id="WP_133466185.1">
    <property type="nucleotide sequence ID" value="NZ_SNWI01000008.1"/>
</dbReference>
<dbReference type="InterPro" id="IPR006710">
    <property type="entry name" value="Glyco_hydro_43"/>
</dbReference>
<evidence type="ECO:0000256" key="2">
    <source>
        <dbReference type="ARBA" id="ARBA00022801"/>
    </source>
</evidence>
<evidence type="ECO:0000259" key="5">
    <source>
        <dbReference type="PROSITE" id="PS50022"/>
    </source>
</evidence>
<comment type="caution">
    <text evidence="7">The sequence shown here is derived from an EMBL/GenBank/DDBJ whole genome shotgun (WGS) entry which is preliminary data.</text>
</comment>
<proteinExistence type="inferred from homology"/>
<feature type="signal peptide" evidence="4">
    <location>
        <begin position="1"/>
        <end position="21"/>
    </location>
</feature>
<dbReference type="Gene3D" id="2.60.40.10">
    <property type="entry name" value="Immunoglobulins"/>
    <property type="match status" value="1"/>
</dbReference>
<dbReference type="EMBL" id="SNWI01000008">
    <property type="protein sequence ID" value="TDN98398.1"/>
    <property type="molecule type" value="Genomic_DNA"/>
</dbReference>
<organism evidence="7 8">
    <name type="scientific">Sunxiuqinia elliptica</name>
    <dbReference type="NCBI Taxonomy" id="655355"/>
    <lineage>
        <taxon>Bacteria</taxon>
        <taxon>Pseudomonadati</taxon>
        <taxon>Bacteroidota</taxon>
        <taxon>Bacteroidia</taxon>
        <taxon>Marinilabiliales</taxon>
        <taxon>Prolixibacteraceae</taxon>
        <taxon>Sunxiuqinia</taxon>
    </lineage>
</organism>
<evidence type="ECO:0000313" key="8">
    <source>
        <dbReference type="Proteomes" id="UP000294848"/>
    </source>
</evidence>
<dbReference type="InterPro" id="IPR008979">
    <property type="entry name" value="Galactose-bd-like_sf"/>
</dbReference>
<dbReference type="PANTHER" id="PTHR42812">
    <property type="entry name" value="BETA-XYLOSIDASE"/>
    <property type="match status" value="1"/>
</dbReference>
<dbReference type="OrthoDB" id="9801455at2"/>
<gene>
    <name evidence="7" type="ORF">DET52_108186</name>
</gene>
<feature type="domain" description="Fibronectin type-III" evidence="6">
    <location>
        <begin position="514"/>
        <end position="601"/>
    </location>
</feature>
<reference evidence="7 8" key="1">
    <citation type="submission" date="2019-03" db="EMBL/GenBank/DDBJ databases">
        <title>Freshwater and sediment microbial communities from various areas in North America, analyzing microbe dynamics in response to fracking.</title>
        <authorList>
            <person name="Lamendella R."/>
        </authorList>
    </citation>
    <scope>NUCLEOTIDE SEQUENCE [LARGE SCALE GENOMIC DNA]</scope>
    <source>
        <strain evidence="7 8">114D</strain>
    </source>
</reference>
<dbReference type="GO" id="GO:0004553">
    <property type="term" value="F:hydrolase activity, hydrolyzing O-glycosyl compounds"/>
    <property type="evidence" value="ECO:0007669"/>
    <property type="project" value="InterPro"/>
</dbReference>
<dbReference type="PANTHER" id="PTHR42812:SF14">
    <property type="entry name" value="SECRETED PROTEIN"/>
    <property type="match status" value="1"/>
</dbReference>
<dbReference type="CDD" id="cd08982">
    <property type="entry name" value="GH43-like"/>
    <property type="match status" value="1"/>
</dbReference>
<dbReference type="Proteomes" id="UP000294848">
    <property type="component" value="Unassembled WGS sequence"/>
</dbReference>
<evidence type="ECO:0000313" key="7">
    <source>
        <dbReference type="EMBL" id="TDN98398.1"/>
    </source>
</evidence>
<keyword evidence="2" id="KW-0378">Hydrolase</keyword>
<evidence type="ECO:0000256" key="3">
    <source>
        <dbReference type="ARBA" id="ARBA00023295"/>
    </source>
</evidence>
<dbReference type="PROSITE" id="PS50853">
    <property type="entry name" value="FN3"/>
    <property type="match status" value="1"/>
</dbReference>
<evidence type="ECO:0000256" key="1">
    <source>
        <dbReference type="ARBA" id="ARBA00009865"/>
    </source>
</evidence>
<protein>
    <submittedName>
        <fullName evidence="7">F5/8 type C domain-containing protein</fullName>
    </submittedName>
</protein>
<dbReference type="Gene3D" id="2.60.120.260">
    <property type="entry name" value="Galactose-binding domain-like"/>
    <property type="match status" value="1"/>
</dbReference>
<dbReference type="PROSITE" id="PS50022">
    <property type="entry name" value="FA58C_3"/>
    <property type="match status" value="1"/>
</dbReference>
<dbReference type="InterPro" id="IPR000421">
    <property type="entry name" value="FA58C"/>
</dbReference>
<dbReference type="InterPro" id="IPR036116">
    <property type="entry name" value="FN3_sf"/>
</dbReference>
<accession>A0A4V3BXD1</accession>
<name>A0A4V3BXD1_9BACT</name>
<dbReference type="AlphaFoldDB" id="A0A4V3BXD1"/>
<dbReference type="Pfam" id="PF04616">
    <property type="entry name" value="Glyco_hydro_43"/>
    <property type="match status" value="1"/>
</dbReference>
<dbReference type="CDD" id="cd00063">
    <property type="entry name" value="FN3"/>
    <property type="match status" value="1"/>
</dbReference>
<evidence type="ECO:0000259" key="6">
    <source>
        <dbReference type="PROSITE" id="PS50853"/>
    </source>
</evidence>
<dbReference type="SUPFAM" id="SSF49265">
    <property type="entry name" value="Fibronectin type III"/>
    <property type="match status" value="1"/>
</dbReference>
<dbReference type="InterPro" id="IPR023296">
    <property type="entry name" value="Glyco_hydro_beta-prop_sf"/>
</dbReference>
<evidence type="ECO:0000256" key="4">
    <source>
        <dbReference type="SAM" id="SignalP"/>
    </source>
</evidence>
<keyword evidence="4" id="KW-0732">Signal</keyword>